<dbReference type="PROSITE" id="PS50405">
    <property type="entry name" value="GST_CTER"/>
    <property type="match status" value="1"/>
</dbReference>
<dbReference type="PhylomeDB" id="B4J202"/>
<dbReference type="Proteomes" id="UP000001070">
    <property type="component" value="Unassembled WGS sequence"/>
</dbReference>
<dbReference type="SUPFAM" id="SSF52833">
    <property type="entry name" value="Thioredoxin-like"/>
    <property type="match status" value="1"/>
</dbReference>
<dbReference type="Pfam" id="PF00043">
    <property type="entry name" value="GST_C"/>
    <property type="match status" value="1"/>
</dbReference>
<dbReference type="FunFam" id="1.20.1050.10:FF:000007">
    <property type="entry name" value="Glutathione S-transferase 1-1"/>
    <property type="match status" value="1"/>
</dbReference>
<dbReference type="OrthoDB" id="2309723at2759"/>
<dbReference type="InterPro" id="IPR036249">
    <property type="entry name" value="Thioredoxin-like_sf"/>
</dbReference>
<dbReference type="InterPro" id="IPR040079">
    <property type="entry name" value="Glutathione_S-Trfase"/>
</dbReference>
<dbReference type="InterPro" id="IPR036282">
    <property type="entry name" value="Glutathione-S-Trfase_C_sf"/>
</dbReference>
<evidence type="ECO:0000313" key="5">
    <source>
        <dbReference type="Proteomes" id="UP000001070"/>
    </source>
</evidence>
<reference evidence="4 5" key="1">
    <citation type="journal article" date="2007" name="Nature">
        <title>Evolution of genes and genomes on the Drosophila phylogeny.</title>
        <authorList>
            <consortium name="Drosophila 12 Genomes Consortium"/>
            <person name="Clark A.G."/>
            <person name="Eisen M.B."/>
            <person name="Smith D.R."/>
            <person name="Bergman C.M."/>
            <person name="Oliver B."/>
            <person name="Markow T.A."/>
            <person name="Kaufman T.C."/>
            <person name="Kellis M."/>
            <person name="Gelbart W."/>
            <person name="Iyer V.N."/>
            <person name="Pollard D.A."/>
            <person name="Sackton T.B."/>
            <person name="Larracuente A.M."/>
            <person name="Singh N.D."/>
            <person name="Abad J.P."/>
            <person name="Abt D.N."/>
            <person name="Adryan B."/>
            <person name="Aguade M."/>
            <person name="Akashi H."/>
            <person name="Anderson W.W."/>
            <person name="Aquadro C.F."/>
            <person name="Ardell D.H."/>
            <person name="Arguello R."/>
            <person name="Artieri C.G."/>
            <person name="Barbash D.A."/>
            <person name="Barker D."/>
            <person name="Barsanti P."/>
            <person name="Batterham P."/>
            <person name="Batzoglou S."/>
            <person name="Begun D."/>
            <person name="Bhutkar A."/>
            <person name="Blanco E."/>
            <person name="Bosak S.A."/>
            <person name="Bradley R.K."/>
            <person name="Brand A.D."/>
            <person name="Brent M.R."/>
            <person name="Brooks A.N."/>
            <person name="Brown R.H."/>
            <person name="Butlin R.K."/>
            <person name="Caggese C."/>
            <person name="Calvi B.R."/>
            <person name="Bernardo de Carvalho A."/>
            <person name="Caspi A."/>
            <person name="Castrezana S."/>
            <person name="Celniker S.E."/>
            <person name="Chang J.L."/>
            <person name="Chapple C."/>
            <person name="Chatterji S."/>
            <person name="Chinwalla A."/>
            <person name="Civetta A."/>
            <person name="Clifton S.W."/>
            <person name="Comeron J.M."/>
            <person name="Costello J.C."/>
            <person name="Coyne J.A."/>
            <person name="Daub J."/>
            <person name="David R.G."/>
            <person name="Delcher A.L."/>
            <person name="Delehaunty K."/>
            <person name="Do C.B."/>
            <person name="Ebling H."/>
            <person name="Edwards K."/>
            <person name="Eickbush T."/>
            <person name="Evans J.D."/>
            <person name="Filipski A."/>
            <person name="Findeiss S."/>
            <person name="Freyhult E."/>
            <person name="Fulton L."/>
            <person name="Fulton R."/>
            <person name="Garcia A.C."/>
            <person name="Gardiner A."/>
            <person name="Garfield D.A."/>
            <person name="Garvin B.E."/>
            <person name="Gibson G."/>
            <person name="Gilbert D."/>
            <person name="Gnerre S."/>
            <person name="Godfrey J."/>
            <person name="Good R."/>
            <person name="Gotea V."/>
            <person name="Gravely B."/>
            <person name="Greenberg A.J."/>
            <person name="Griffiths-Jones S."/>
            <person name="Gross S."/>
            <person name="Guigo R."/>
            <person name="Gustafson E.A."/>
            <person name="Haerty W."/>
            <person name="Hahn M.W."/>
            <person name="Halligan D.L."/>
            <person name="Halpern A.L."/>
            <person name="Halter G.M."/>
            <person name="Han M.V."/>
            <person name="Heger A."/>
            <person name="Hillier L."/>
            <person name="Hinrichs A.S."/>
            <person name="Holmes I."/>
            <person name="Hoskins R.A."/>
            <person name="Hubisz M.J."/>
            <person name="Hultmark D."/>
            <person name="Huntley M.A."/>
            <person name="Jaffe D.B."/>
            <person name="Jagadeeshan S."/>
            <person name="Jeck W.R."/>
            <person name="Johnson J."/>
            <person name="Jones C.D."/>
            <person name="Jordan W.C."/>
            <person name="Karpen G.H."/>
            <person name="Kataoka E."/>
            <person name="Keightley P.D."/>
            <person name="Kheradpour P."/>
            <person name="Kirkness E.F."/>
            <person name="Koerich L.B."/>
            <person name="Kristiansen K."/>
            <person name="Kudrna D."/>
            <person name="Kulathinal R.J."/>
            <person name="Kumar S."/>
            <person name="Kwok R."/>
            <person name="Lander E."/>
            <person name="Langley C.H."/>
            <person name="Lapoint R."/>
            <person name="Lazzaro B.P."/>
            <person name="Lee S.J."/>
            <person name="Levesque L."/>
            <person name="Li R."/>
            <person name="Lin C.F."/>
            <person name="Lin M.F."/>
            <person name="Lindblad-Toh K."/>
            <person name="Llopart A."/>
            <person name="Long M."/>
            <person name="Low L."/>
            <person name="Lozovsky E."/>
            <person name="Lu J."/>
            <person name="Luo M."/>
            <person name="Machado C.A."/>
            <person name="Makalowski W."/>
            <person name="Marzo M."/>
            <person name="Matsuda M."/>
            <person name="Matzkin L."/>
            <person name="McAllister B."/>
            <person name="McBride C.S."/>
            <person name="McKernan B."/>
            <person name="McKernan K."/>
            <person name="Mendez-Lago M."/>
            <person name="Minx P."/>
            <person name="Mollenhauer M.U."/>
            <person name="Montooth K."/>
            <person name="Mount S.M."/>
            <person name="Mu X."/>
            <person name="Myers E."/>
            <person name="Negre B."/>
            <person name="Newfeld S."/>
            <person name="Nielsen R."/>
            <person name="Noor M.A."/>
            <person name="O'Grady P."/>
            <person name="Pachter L."/>
            <person name="Papaceit M."/>
            <person name="Parisi M.J."/>
            <person name="Parisi M."/>
            <person name="Parts L."/>
            <person name="Pedersen J.S."/>
            <person name="Pesole G."/>
            <person name="Phillippy A.M."/>
            <person name="Ponting C.P."/>
            <person name="Pop M."/>
            <person name="Porcelli D."/>
            <person name="Powell J.R."/>
            <person name="Prohaska S."/>
            <person name="Pruitt K."/>
            <person name="Puig M."/>
            <person name="Quesneville H."/>
            <person name="Ram K.R."/>
            <person name="Rand D."/>
            <person name="Rasmussen M.D."/>
            <person name="Reed L.K."/>
            <person name="Reenan R."/>
            <person name="Reily A."/>
            <person name="Remington K.A."/>
            <person name="Rieger T.T."/>
            <person name="Ritchie M.G."/>
            <person name="Robin C."/>
            <person name="Rogers Y.H."/>
            <person name="Rohde C."/>
            <person name="Rozas J."/>
            <person name="Rubenfield M.J."/>
            <person name="Ruiz A."/>
            <person name="Russo S."/>
            <person name="Salzberg S.L."/>
            <person name="Sanchez-Gracia A."/>
            <person name="Saranga D.J."/>
            <person name="Sato H."/>
            <person name="Schaeffer S.W."/>
            <person name="Schatz M.C."/>
            <person name="Schlenke T."/>
            <person name="Schwartz R."/>
            <person name="Segarra C."/>
            <person name="Singh R.S."/>
            <person name="Sirot L."/>
            <person name="Sirota M."/>
            <person name="Sisneros N.B."/>
            <person name="Smith C.D."/>
            <person name="Smith T.F."/>
            <person name="Spieth J."/>
            <person name="Stage D.E."/>
            <person name="Stark A."/>
            <person name="Stephan W."/>
            <person name="Strausberg R.L."/>
            <person name="Strempel S."/>
            <person name="Sturgill D."/>
            <person name="Sutton G."/>
            <person name="Sutton G.G."/>
            <person name="Tao W."/>
            <person name="Teichmann S."/>
            <person name="Tobari Y.N."/>
            <person name="Tomimura Y."/>
            <person name="Tsolas J.M."/>
            <person name="Valente V.L."/>
            <person name="Venter E."/>
            <person name="Venter J.C."/>
            <person name="Vicario S."/>
            <person name="Vieira F.G."/>
            <person name="Vilella A.J."/>
            <person name="Villasante A."/>
            <person name="Walenz B."/>
            <person name="Wang J."/>
            <person name="Wasserman M."/>
            <person name="Watts T."/>
            <person name="Wilson D."/>
            <person name="Wilson R.K."/>
            <person name="Wing R.A."/>
            <person name="Wolfner M.F."/>
            <person name="Wong A."/>
            <person name="Wong G.K."/>
            <person name="Wu C.I."/>
            <person name="Wu G."/>
            <person name="Yamamoto D."/>
            <person name="Yang H.P."/>
            <person name="Yang S.P."/>
            <person name="Yorke J.A."/>
            <person name="Yoshida K."/>
            <person name="Zdobnov E."/>
            <person name="Zhang P."/>
            <person name="Zhang Y."/>
            <person name="Zimin A.V."/>
            <person name="Baldwin J."/>
            <person name="Abdouelleil A."/>
            <person name="Abdulkadir J."/>
            <person name="Abebe A."/>
            <person name="Abera B."/>
            <person name="Abreu J."/>
            <person name="Acer S.C."/>
            <person name="Aftuck L."/>
            <person name="Alexander A."/>
            <person name="An P."/>
            <person name="Anderson E."/>
            <person name="Anderson S."/>
            <person name="Arachi H."/>
            <person name="Azer M."/>
            <person name="Bachantsang P."/>
            <person name="Barry A."/>
            <person name="Bayul T."/>
            <person name="Berlin A."/>
            <person name="Bessette D."/>
            <person name="Bloom T."/>
            <person name="Blye J."/>
            <person name="Boguslavskiy L."/>
            <person name="Bonnet C."/>
            <person name="Boukhgalter B."/>
            <person name="Bourzgui I."/>
            <person name="Brown A."/>
            <person name="Cahill P."/>
            <person name="Channer S."/>
            <person name="Cheshatsang Y."/>
            <person name="Chuda L."/>
            <person name="Citroen M."/>
            <person name="Collymore A."/>
            <person name="Cooke P."/>
            <person name="Costello M."/>
            <person name="D'Aco K."/>
            <person name="Daza R."/>
            <person name="De Haan G."/>
            <person name="DeGray S."/>
            <person name="DeMaso C."/>
            <person name="Dhargay N."/>
            <person name="Dooley K."/>
            <person name="Dooley E."/>
            <person name="Doricent M."/>
            <person name="Dorje P."/>
            <person name="Dorjee K."/>
            <person name="Dupes A."/>
            <person name="Elong R."/>
            <person name="Falk J."/>
            <person name="Farina A."/>
            <person name="Faro S."/>
            <person name="Ferguson D."/>
            <person name="Fisher S."/>
            <person name="Foley C.D."/>
            <person name="Franke A."/>
            <person name="Friedrich D."/>
            <person name="Gadbois L."/>
            <person name="Gearin G."/>
            <person name="Gearin C.R."/>
            <person name="Giannoukos G."/>
            <person name="Goode T."/>
            <person name="Graham J."/>
            <person name="Grandbois E."/>
            <person name="Grewal S."/>
            <person name="Gyaltsen K."/>
            <person name="Hafez N."/>
            <person name="Hagos B."/>
            <person name="Hall J."/>
            <person name="Henson C."/>
            <person name="Hollinger A."/>
            <person name="Honan T."/>
            <person name="Huard M.D."/>
            <person name="Hughes L."/>
            <person name="Hurhula B."/>
            <person name="Husby M.E."/>
            <person name="Kamat A."/>
            <person name="Kanga B."/>
            <person name="Kashin S."/>
            <person name="Khazanovich D."/>
            <person name="Kisner P."/>
            <person name="Lance K."/>
            <person name="Lara M."/>
            <person name="Lee W."/>
            <person name="Lennon N."/>
            <person name="Letendre F."/>
            <person name="LeVine R."/>
            <person name="Lipovsky A."/>
            <person name="Liu X."/>
            <person name="Liu J."/>
            <person name="Liu S."/>
            <person name="Lokyitsang T."/>
            <person name="Lokyitsang Y."/>
            <person name="Lubonja R."/>
            <person name="Lui A."/>
            <person name="MacDonald P."/>
            <person name="Magnisalis V."/>
            <person name="Maru K."/>
            <person name="Matthews C."/>
            <person name="McCusker W."/>
            <person name="McDonough S."/>
            <person name="Mehta T."/>
            <person name="Meldrim J."/>
            <person name="Meneus L."/>
            <person name="Mihai O."/>
            <person name="Mihalev A."/>
            <person name="Mihova T."/>
            <person name="Mittelman R."/>
            <person name="Mlenga V."/>
            <person name="Montmayeur A."/>
            <person name="Mulrain L."/>
            <person name="Navidi A."/>
            <person name="Naylor J."/>
            <person name="Negash T."/>
            <person name="Nguyen T."/>
            <person name="Nguyen N."/>
            <person name="Nicol R."/>
            <person name="Norbu C."/>
            <person name="Norbu N."/>
            <person name="Novod N."/>
            <person name="O'Neill B."/>
            <person name="Osman S."/>
            <person name="Markiewicz E."/>
            <person name="Oyono O.L."/>
            <person name="Patti C."/>
            <person name="Phunkhang P."/>
            <person name="Pierre F."/>
            <person name="Priest M."/>
            <person name="Raghuraman S."/>
            <person name="Rege F."/>
            <person name="Reyes R."/>
            <person name="Rise C."/>
            <person name="Rogov P."/>
            <person name="Ross K."/>
            <person name="Ryan E."/>
            <person name="Settipalli S."/>
            <person name="Shea T."/>
            <person name="Sherpa N."/>
            <person name="Shi L."/>
            <person name="Shih D."/>
            <person name="Sparrow T."/>
            <person name="Spaulding J."/>
            <person name="Stalker J."/>
            <person name="Stange-Thomann N."/>
            <person name="Stavropoulos S."/>
            <person name="Stone C."/>
            <person name="Strader C."/>
            <person name="Tesfaye S."/>
            <person name="Thomson T."/>
            <person name="Thoulutsang Y."/>
            <person name="Thoulutsang D."/>
            <person name="Topham K."/>
            <person name="Topping I."/>
            <person name="Tsamla T."/>
            <person name="Vassiliev H."/>
            <person name="Vo A."/>
            <person name="Wangchuk T."/>
            <person name="Wangdi T."/>
            <person name="Weiand M."/>
            <person name="Wilkinson J."/>
            <person name="Wilson A."/>
            <person name="Yadav S."/>
            <person name="Young G."/>
            <person name="Yu Q."/>
            <person name="Zembek L."/>
            <person name="Zhong D."/>
            <person name="Zimmer A."/>
            <person name="Zwirko Z."/>
            <person name="Jaffe D.B."/>
            <person name="Alvarez P."/>
            <person name="Brockman W."/>
            <person name="Butler J."/>
            <person name="Chin C."/>
            <person name="Gnerre S."/>
            <person name="Grabherr M."/>
            <person name="Kleber M."/>
            <person name="Mauceli E."/>
            <person name="MacCallum I."/>
        </authorList>
    </citation>
    <scope>NUCLEOTIDE SEQUENCE [LARGE SCALE GENOMIC DNA]</scope>
    <source>
        <strain evidence="5">Tucson 15287-2541.00</strain>
    </source>
</reference>
<dbReference type="InterPro" id="IPR010987">
    <property type="entry name" value="Glutathione-S-Trfase_C-like"/>
</dbReference>
<dbReference type="KEGG" id="dgr:6558301"/>
<dbReference type="SFLD" id="SFLDS00019">
    <property type="entry name" value="Glutathione_Transferase_(cytos"/>
    <property type="match status" value="1"/>
</dbReference>
<proteinExistence type="predicted"/>
<organism evidence="5">
    <name type="scientific">Drosophila grimshawi</name>
    <name type="common">Hawaiian fruit fly</name>
    <name type="synonym">Idiomyia grimshawi</name>
    <dbReference type="NCBI Taxonomy" id="7222"/>
    <lineage>
        <taxon>Eukaryota</taxon>
        <taxon>Metazoa</taxon>
        <taxon>Ecdysozoa</taxon>
        <taxon>Arthropoda</taxon>
        <taxon>Hexapoda</taxon>
        <taxon>Insecta</taxon>
        <taxon>Pterygota</taxon>
        <taxon>Neoptera</taxon>
        <taxon>Endopterygota</taxon>
        <taxon>Diptera</taxon>
        <taxon>Brachycera</taxon>
        <taxon>Muscomorpha</taxon>
        <taxon>Ephydroidea</taxon>
        <taxon>Drosophilidae</taxon>
        <taxon>Drosophila</taxon>
        <taxon>Hawaiian Drosophila</taxon>
    </lineage>
</organism>
<dbReference type="GO" id="GO:0004364">
    <property type="term" value="F:glutathione transferase activity"/>
    <property type="evidence" value="ECO:0007669"/>
    <property type="project" value="TreeGrafter"/>
</dbReference>
<evidence type="ECO:0000259" key="3">
    <source>
        <dbReference type="PROSITE" id="PS50405"/>
    </source>
</evidence>
<feature type="domain" description="GST N-terminal" evidence="2">
    <location>
        <begin position="2"/>
        <end position="83"/>
    </location>
</feature>
<protein>
    <submittedName>
        <fullName evidence="4">GH15974</fullName>
    </submittedName>
</protein>
<dbReference type="SFLD" id="SFLDG00358">
    <property type="entry name" value="Main_(cytGST)"/>
    <property type="match status" value="1"/>
</dbReference>
<dbReference type="FunFam" id="3.40.30.10:FF:000034">
    <property type="entry name" value="glutathione S-transferase 1"/>
    <property type="match status" value="1"/>
</dbReference>
<sequence>MPKLVLYGLDLSPPVRACLLTFRALDLPFEYKNVNLLAAEHLSEEFLKKNPQHTVPLLDDDGTFIWDSHAICSYLVDKYGKSDALYPKDLVKRALLQQRLYFDASILFPSLRNISLPFFFKKETQVPQEKIDNVREGYEHLEKFIGDNLYVTGNSLTIADFCCAATMSSLVAVLDVDAVKYPKMHAWLDRLAKLPYYHEANTVGAEKYVNIIKNAFTIV</sequence>
<dbReference type="InParanoid" id="B4J202"/>
<dbReference type="Gene3D" id="1.20.1050.10">
    <property type="match status" value="1"/>
</dbReference>
<gene>
    <name evidence="4" type="primary">Dgri\GH15974</name>
    <name evidence="4" type="ORF">Dgri_GH15974</name>
</gene>
<dbReference type="PANTHER" id="PTHR43969:SF4">
    <property type="entry name" value="FI01423P-RELATED"/>
    <property type="match status" value="1"/>
</dbReference>
<dbReference type="CDD" id="cd03177">
    <property type="entry name" value="GST_C_Delta_Epsilon"/>
    <property type="match status" value="1"/>
</dbReference>
<name>B4J202_DROGR</name>
<dbReference type="Pfam" id="PF13417">
    <property type="entry name" value="GST_N_3"/>
    <property type="match status" value="1"/>
</dbReference>
<evidence type="ECO:0000259" key="2">
    <source>
        <dbReference type="PROSITE" id="PS50404"/>
    </source>
</evidence>
<dbReference type="GO" id="GO:0006749">
    <property type="term" value="P:glutathione metabolic process"/>
    <property type="evidence" value="ECO:0007669"/>
    <property type="project" value="TreeGrafter"/>
</dbReference>
<accession>B4J202</accession>
<feature type="domain" description="GST C-terminal" evidence="3">
    <location>
        <begin position="89"/>
        <end position="216"/>
    </location>
</feature>
<dbReference type="STRING" id="7222.B4J202"/>
<dbReference type="CDD" id="cd03045">
    <property type="entry name" value="GST_N_Delta_Epsilon"/>
    <property type="match status" value="1"/>
</dbReference>
<dbReference type="OMA" id="QEANNEG"/>
<keyword evidence="5" id="KW-1185">Reference proteome</keyword>
<evidence type="ECO:0000256" key="1">
    <source>
        <dbReference type="ARBA" id="ARBA00011738"/>
    </source>
</evidence>
<dbReference type="HOGENOM" id="CLU_011226_2_1_1"/>
<dbReference type="PROSITE" id="PS50404">
    <property type="entry name" value="GST_NTER"/>
    <property type="match status" value="1"/>
</dbReference>
<dbReference type="SFLD" id="SFLDG01153">
    <property type="entry name" value="Main.4:_Theta-like"/>
    <property type="match status" value="1"/>
</dbReference>
<dbReference type="Gene3D" id="3.40.30.10">
    <property type="entry name" value="Glutaredoxin"/>
    <property type="match status" value="1"/>
</dbReference>
<evidence type="ECO:0000313" key="4">
    <source>
        <dbReference type="EMBL" id="EDV95927.1"/>
    </source>
</evidence>
<dbReference type="InterPro" id="IPR004046">
    <property type="entry name" value="GST_C"/>
</dbReference>
<dbReference type="eggNOG" id="KOG0867">
    <property type="taxonomic scope" value="Eukaryota"/>
</dbReference>
<comment type="subunit">
    <text evidence="1">Homodimer.</text>
</comment>
<dbReference type="InterPro" id="IPR004045">
    <property type="entry name" value="Glutathione_S-Trfase_N"/>
</dbReference>
<dbReference type="AlphaFoldDB" id="B4J202"/>
<dbReference type="FunCoup" id="B4J202">
    <property type="interactions" value="236"/>
</dbReference>
<dbReference type="EMBL" id="CH916366">
    <property type="protein sequence ID" value="EDV95927.1"/>
    <property type="molecule type" value="Genomic_DNA"/>
</dbReference>
<dbReference type="PANTHER" id="PTHR43969">
    <property type="entry name" value="GLUTATHIONE S TRANSFERASE D10, ISOFORM A-RELATED"/>
    <property type="match status" value="1"/>
</dbReference>
<dbReference type="SUPFAM" id="SSF47616">
    <property type="entry name" value="GST C-terminal domain-like"/>
    <property type="match status" value="1"/>
</dbReference>